<accession>A0A081C0F7</accession>
<dbReference type="InterPro" id="IPR022764">
    <property type="entry name" value="Peptidase_S54_rhomboid_dom"/>
</dbReference>
<evidence type="ECO:0000256" key="7">
    <source>
        <dbReference type="SAM" id="Phobius"/>
    </source>
</evidence>
<keyword evidence="6 7" id="KW-0472">Membrane</keyword>
<dbReference type="PANTHER" id="PTHR43731">
    <property type="entry name" value="RHOMBOID PROTEASE"/>
    <property type="match status" value="1"/>
</dbReference>
<feature type="domain" description="DUF6576" evidence="9">
    <location>
        <begin position="250"/>
        <end position="283"/>
    </location>
</feature>
<feature type="transmembrane region" description="Helical" evidence="7">
    <location>
        <begin position="136"/>
        <end position="160"/>
    </location>
</feature>
<evidence type="ECO:0000256" key="5">
    <source>
        <dbReference type="ARBA" id="ARBA00022989"/>
    </source>
</evidence>
<dbReference type="eggNOG" id="COG0705">
    <property type="taxonomic scope" value="Bacteria"/>
</dbReference>
<comment type="similarity">
    <text evidence="2">Belongs to the peptidase S54 family.</text>
</comment>
<dbReference type="InterPro" id="IPR046483">
    <property type="entry name" value="DUF6576"/>
</dbReference>
<evidence type="ECO:0000256" key="3">
    <source>
        <dbReference type="ARBA" id="ARBA00022692"/>
    </source>
</evidence>
<feature type="domain" description="Peptidase S54 rhomboid" evidence="8">
    <location>
        <begin position="43"/>
        <end position="188"/>
    </location>
</feature>
<gene>
    <name evidence="10" type="ORF">U27_05035</name>
</gene>
<proteinExistence type="inferred from homology"/>
<dbReference type="Pfam" id="PF01694">
    <property type="entry name" value="Rhomboid"/>
    <property type="match status" value="1"/>
</dbReference>
<dbReference type="InterPro" id="IPR050925">
    <property type="entry name" value="Rhomboid_protease_S54"/>
</dbReference>
<dbReference type="GO" id="GO:0016020">
    <property type="term" value="C:membrane"/>
    <property type="evidence" value="ECO:0007669"/>
    <property type="project" value="UniProtKB-SubCell"/>
</dbReference>
<dbReference type="STRING" id="1499967.U27_05035"/>
<dbReference type="Pfam" id="PF20216">
    <property type="entry name" value="DUF6576"/>
    <property type="match status" value="1"/>
</dbReference>
<evidence type="ECO:0000256" key="4">
    <source>
        <dbReference type="ARBA" id="ARBA00022801"/>
    </source>
</evidence>
<evidence type="ECO:0000313" key="11">
    <source>
        <dbReference type="Proteomes" id="UP000030661"/>
    </source>
</evidence>
<comment type="subcellular location">
    <subcellularLocation>
        <location evidence="1">Membrane</location>
        <topology evidence="1">Multi-pass membrane protein</topology>
    </subcellularLocation>
</comment>
<dbReference type="HOGENOM" id="CLU_055068_9_0_0"/>
<evidence type="ECO:0000313" key="10">
    <source>
        <dbReference type="EMBL" id="GAK58062.1"/>
    </source>
</evidence>
<dbReference type="AlphaFoldDB" id="A0A081C0F7"/>
<keyword evidence="11" id="KW-1185">Reference proteome</keyword>
<dbReference type="Proteomes" id="UP000030661">
    <property type="component" value="Unassembled WGS sequence"/>
</dbReference>
<keyword evidence="5 7" id="KW-1133">Transmembrane helix</keyword>
<evidence type="ECO:0000259" key="9">
    <source>
        <dbReference type="Pfam" id="PF20216"/>
    </source>
</evidence>
<dbReference type="GO" id="GO:0004252">
    <property type="term" value="F:serine-type endopeptidase activity"/>
    <property type="evidence" value="ECO:0007669"/>
    <property type="project" value="InterPro"/>
</dbReference>
<keyword evidence="3 7" id="KW-0812">Transmembrane</keyword>
<evidence type="ECO:0000256" key="6">
    <source>
        <dbReference type="ARBA" id="ARBA00023136"/>
    </source>
</evidence>
<sequence>MFGLPLFTVAIMILTVAVSLEGFYRPELVSKYWFEPKRILEHKEYYRLFTSALVHADVTHLAFNMFTLFSFGSKLEMAAPAGTFACALIYAASVLGGNLLALYLHRHHVYRALGASGGVCGSIFAAIMLFPGMSLYMFFIPVPIPASLYALLFVIFSVWGIRTRFGHIGHDAHLGGAMIGLLATAVFYPAVILRHLLLFCAILGVSGAGLAYLYQAPGFLPKSHGFSRTSWKGFWSKQKRRQQTKQWITDEEAIDRLLDKAIEFGMESLTDWERQELERLAQKRRKRQ</sequence>
<dbReference type="Gene3D" id="1.20.1540.10">
    <property type="entry name" value="Rhomboid-like"/>
    <property type="match status" value="1"/>
</dbReference>
<feature type="transmembrane region" description="Helical" evidence="7">
    <location>
        <begin position="81"/>
        <end position="102"/>
    </location>
</feature>
<name>A0A081C0F7_VECG1</name>
<dbReference type="InterPro" id="IPR035952">
    <property type="entry name" value="Rhomboid-like_sf"/>
</dbReference>
<feature type="transmembrane region" description="Helical" evidence="7">
    <location>
        <begin position="172"/>
        <end position="190"/>
    </location>
</feature>
<evidence type="ECO:0000256" key="2">
    <source>
        <dbReference type="ARBA" id="ARBA00009045"/>
    </source>
</evidence>
<dbReference type="PANTHER" id="PTHR43731:SF14">
    <property type="entry name" value="PRESENILIN-ASSOCIATED RHOMBOID-LIKE PROTEIN, MITOCHONDRIAL"/>
    <property type="match status" value="1"/>
</dbReference>
<dbReference type="EMBL" id="DF820466">
    <property type="protein sequence ID" value="GAK58062.1"/>
    <property type="molecule type" value="Genomic_DNA"/>
</dbReference>
<protein>
    <submittedName>
        <fullName evidence="10">Rhomboid family protein</fullName>
    </submittedName>
</protein>
<dbReference type="SUPFAM" id="SSF144091">
    <property type="entry name" value="Rhomboid-like"/>
    <property type="match status" value="1"/>
</dbReference>
<feature type="transmembrane region" description="Helical" evidence="7">
    <location>
        <begin position="196"/>
        <end position="214"/>
    </location>
</feature>
<organism evidence="10">
    <name type="scientific">Vecturithrix granuli</name>
    <dbReference type="NCBI Taxonomy" id="1499967"/>
    <lineage>
        <taxon>Bacteria</taxon>
        <taxon>Candidatus Moduliflexota</taxon>
        <taxon>Candidatus Vecturitrichia</taxon>
        <taxon>Candidatus Vecturitrichales</taxon>
        <taxon>Candidatus Vecturitrichaceae</taxon>
        <taxon>Candidatus Vecturithrix</taxon>
    </lineage>
</organism>
<feature type="transmembrane region" description="Helical" evidence="7">
    <location>
        <begin position="6"/>
        <end position="24"/>
    </location>
</feature>
<evidence type="ECO:0000256" key="1">
    <source>
        <dbReference type="ARBA" id="ARBA00004141"/>
    </source>
</evidence>
<reference evidence="10" key="1">
    <citation type="journal article" date="2015" name="PeerJ">
        <title>First genomic representation of candidate bacterial phylum KSB3 points to enhanced environmental sensing as a trigger of wastewater bulking.</title>
        <authorList>
            <person name="Sekiguchi Y."/>
            <person name="Ohashi A."/>
            <person name="Parks D.H."/>
            <person name="Yamauchi T."/>
            <person name="Tyson G.W."/>
            <person name="Hugenholtz P."/>
        </authorList>
    </citation>
    <scope>NUCLEOTIDE SEQUENCE [LARGE SCALE GENOMIC DNA]</scope>
</reference>
<evidence type="ECO:0000259" key="8">
    <source>
        <dbReference type="Pfam" id="PF01694"/>
    </source>
</evidence>
<feature type="transmembrane region" description="Helical" evidence="7">
    <location>
        <begin position="109"/>
        <end position="130"/>
    </location>
</feature>
<keyword evidence="4" id="KW-0378">Hydrolase</keyword>